<feature type="region of interest" description="Disordered" evidence="1">
    <location>
        <begin position="47"/>
        <end position="171"/>
    </location>
</feature>
<dbReference type="EMBL" id="BEYU01000119">
    <property type="protein sequence ID" value="GBG32252.1"/>
    <property type="molecule type" value="Genomic_DNA"/>
</dbReference>
<sequence length="171" mass="18245">MALSENANDATVTRTRLAESEFLQQIANEEAKQIVEDTEAFATANVKENDAEQKHTEEKLNDGSPLNVEKKDSSTSSTPVAASGDLQANSDELERNTGDMEVAPKADGDKPVHSVEATDEVATIPNASVKHTDTQNDEGSTSTMVGSTSNADGGSPTAKDAEVPRRRKTLW</sequence>
<keyword evidence="3" id="KW-1185">Reference proteome</keyword>
<evidence type="ECO:0000256" key="1">
    <source>
        <dbReference type="SAM" id="MobiDB-lite"/>
    </source>
</evidence>
<feature type="compositionally biased region" description="Polar residues" evidence="1">
    <location>
        <begin position="137"/>
        <end position="152"/>
    </location>
</feature>
<evidence type="ECO:0000313" key="3">
    <source>
        <dbReference type="Proteomes" id="UP000241890"/>
    </source>
</evidence>
<evidence type="ECO:0000313" key="2">
    <source>
        <dbReference type="EMBL" id="GBG32252.1"/>
    </source>
</evidence>
<dbReference type="AlphaFoldDB" id="A0A2R5GMX5"/>
<accession>A0A2R5GMX5</accession>
<protein>
    <submittedName>
        <fullName evidence="2">Uncharacterized protein</fullName>
    </submittedName>
</protein>
<organism evidence="2 3">
    <name type="scientific">Hondaea fermentalgiana</name>
    <dbReference type="NCBI Taxonomy" id="2315210"/>
    <lineage>
        <taxon>Eukaryota</taxon>
        <taxon>Sar</taxon>
        <taxon>Stramenopiles</taxon>
        <taxon>Bigyra</taxon>
        <taxon>Labyrinthulomycetes</taxon>
        <taxon>Thraustochytrida</taxon>
        <taxon>Thraustochytriidae</taxon>
        <taxon>Hondaea</taxon>
    </lineage>
</organism>
<comment type="caution">
    <text evidence="2">The sequence shown here is derived from an EMBL/GenBank/DDBJ whole genome shotgun (WGS) entry which is preliminary data.</text>
</comment>
<feature type="compositionally biased region" description="Polar residues" evidence="1">
    <location>
        <begin position="74"/>
        <end position="90"/>
    </location>
</feature>
<proteinExistence type="predicted"/>
<feature type="compositionally biased region" description="Basic and acidic residues" evidence="1">
    <location>
        <begin position="92"/>
        <end position="113"/>
    </location>
</feature>
<reference evidence="2 3" key="1">
    <citation type="submission" date="2017-12" db="EMBL/GenBank/DDBJ databases">
        <title>Sequencing, de novo assembly and annotation of complete genome of a new Thraustochytrid species, strain FCC1311.</title>
        <authorList>
            <person name="Sedici K."/>
            <person name="Godart F."/>
            <person name="Aiese Cigliano R."/>
            <person name="Sanseverino W."/>
            <person name="Barakat M."/>
            <person name="Ortet P."/>
            <person name="Marechal E."/>
            <person name="Cagnac O."/>
            <person name="Amato A."/>
        </authorList>
    </citation>
    <scope>NUCLEOTIDE SEQUENCE [LARGE SCALE GENOMIC DNA]</scope>
</reference>
<gene>
    <name evidence="2" type="ORF">FCC1311_084772</name>
</gene>
<feature type="compositionally biased region" description="Basic and acidic residues" evidence="1">
    <location>
        <begin position="47"/>
        <end position="61"/>
    </location>
</feature>
<dbReference type="Proteomes" id="UP000241890">
    <property type="component" value="Unassembled WGS sequence"/>
</dbReference>
<dbReference type="InParanoid" id="A0A2R5GMX5"/>
<name>A0A2R5GMX5_9STRA</name>